<protein>
    <submittedName>
        <fullName evidence="1">Uncharacterized protein</fullName>
    </submittedName>
</protein>
<accession>A0A2S4WN71</accession>
<sequence length="77" mass="8925">CSHSWSTTVECKINESECNTQETPRPATLLPIPSCFKVAPCRSRRVRYDPMVDDTVVDNQSYAREFRMMRRKIGSQN</sequence>
<name>A0A2S4WN71_9BASI</name>
<dbReference type="Proteomes" id="UP000238274">
    <property type="component" value="Unassembled WGS sequence"/>
</dbReference>
<reference evidence="2" key="2">
    <citation type="journal article" date="2018" name="BMC Genomics">
        <title>Genomic insights into host adaptation between the wheat stripe rust pathogen (Puccinia striiformis f. sp. tritici) and the barley stripe rust pathogen (Puccinia striiformis f. sp. hordei).</title>
        <authorList>
            <person name="Xia C."/>
            <person name="Wang M."/>
            <person name="Yin C."/>
            <person name="Cornejo O.E."/>
            <person name="Hulbert S.H."/>
            <person name="Chen X."/>
        </authorList>
    </citation>
    <scope>NUCLEOTIDE SEQUENCE [LARGE SCALE GENOMIC DNA]</scope>
    <source>
        <strain evidence="2">93TX-2</strain>
    </source>
</reference>
<proteinExistence type="predicted"/>
<keyword evidence="2" id="KW-1185">Reference proteome</keyword>
<dbReference type="EMBL" id="PKSM01000003">
    <property type="protein sequence ID" value="POW23218.1"/>
    <property type="molecule type" value="Genomic_DNA"/>
</dbReference>
<feature type="non-terminal residue" evidence="1">
    <location>
        <position position="77"/>
    </location>
</feature>
<evidence type="ECO:0000313" key="1">
    <source>
        <dbReference type="EMBL" id="POW23218.1"/>
    </source>
</evidence>
<feature type="non-terminal residue" evidence="1">
    <location>
        <position position="1"/>
    </location>
</feature>
<dbReference type="AlphaFoldDB" id="A0A2S4WN71"/>
<comment type="caution">
    <text evidence="1">The sequence shown here is derived from an EMBL/GenBank/DDBJ whole genome shotgun (WGS) entry which is preliminary data.</text>
</comment>
<reference evidence="2" key="3">
    <citation type="journal article" date="2018" name="Mol. Plant Microbe Interact.">
        <title>Genome sequence resources for the wheat stripe rust pathogen (Puccinia striiformis f. sp. tritici) and the barley stripe rust pathogen (Puccinia striiformis f. sp. hordei).</title>
        <authorList>
            <person name="Xia C."/>
            <person name="Wang M."/>
            <person name="Yin C."/>
            <person name="Cornejo O.E."/>
            <person name="Hulbert S.H."/>
            <person name="Chen X."/>
        </authorList>
    </citation>
    <scope>NUCLEOTIDE SEQUENCE [LARGE SCALE GENOMIC DNA]</scope>
    <source>
        <strain evidence="2">93TX-2</strain>
    </source>
</reference>
<evidence type="ECO:0000313" key="2">
    <source>
        <dbReference type="Proteomes" id="UP000238274"/>
    </source>
</evidence>
<dbReference type="VEuPathDB" id="FungiDB:PSHT_00423"/>
<organism evidence="1 2">
    <name type="scientific">Puccinia striiformis</name>
    <dbReference type="NCBI Taxonomy" id="27350"/>
    <lineage>
        <taxon>Eukaryota</taxon>
        <taxon>Fungi</taxon>
        <taxon>Dikarya</taxon>
        <taxon>Basidiomycota</taxon>
        <taxon>Pucciniomycotina</taxon>
        <taxon>Pucciniomycetes</taxon>
        <taxon>Pucciniales</taxon>
        <taxon>Pucciniaceae</taxon>
        <taxon>Puccinia</taxon>
    </lineage>
</organism>
<reference evidence="1 2" key="1">
    <citation type="submission" date="2017-12" db="EMBL/GenBank/DDBJ databases">
        <title>Gene loss provides genomic basis for host adaptation in cereal stripe rust fungi.</title>
        <authorList>
            <person name="Xia C."/>
        </authorList>
    </citation>
    <scope>NUCLEOTIDE SEQUENCE [LARGE SCALE GENOMIC DNA]</scope>
    <source>
        <strain evidence="1 2">93TX-2</strain>
    </source>
</reference>
<gene>
    <name evidence="1" type="ORF">PSHT_00423</name>
</gene>